<proteinExistence type="predicted"/>
<evidence type="ECO:0000313" key="3">
    <source>
        <dbReference type="Proteomes" id="UP000824782"/>
    </source>
</evidence>
<evidence type="ECO:0000313" key="2">
    <source>
        <dbReference type="EMBL" id="KAG8595210.1"/>
    </source>
</evidence>
<comment type="caution">
    <text evidence="2">The sequence shown here is derived from an EMBL/GenBank/DDBJ whole genome shotgun (WGS) entry which is preliminary data.</text>
</comment>
<evidence type="ECO:0000256" key="1">
    <source>
        <dbReference type="SAM" id="MobiDB-lite"/>
    </source>
</evidence>
<keyword evidence="3" id="KW-1185">Reference proteome</keyword>
<dbReference type="Proteomes" id="UP000824782">
    <property type="component" value="Unassembled WGS sequence"/>
</dbReference>
<accession>A0AAV7DCS3</accession>
<feature type="compositionally biased region" description="Basic and acidic residues" evidence="1">
    <location>
        <begin position="26"/>
        <end position="61"/>
    </location>
</feature>
<dbReference type="EMBL" id="WNYA01000001">
    <property type="protein sequence ID" value="KAG8595210.1"/>
    <property type="molecule type" value="Genomic_DNA"/>
</dbReference>
<feature type="region of interest" description="Disordered" evidence="1">
    <location>
        <begin position="98"/>
        <end position="117"/>
    </location>
</feature>
<gene>
    <name evidence="2" type="ORF">GDO81_001447</name>
</gene>
<feature type="non-terminal residue" evidence="2">
    <location>
        <position position="1"/>
    </location>
</feature>
<protein>
    <submittedName>
        <fullName evidence="2">Uncharacterized protein</fullName>
    </submittedName>
</protein>
<dbReference type="AlphaFoldDB" id="A0AAV7DCS3"/>
<name>A0AAV7DCS3_ENGPU</name>
<sequence>RVPVTRPSAAGSGSAHGGCGAQCWRKKSELGKNTPKERKVVIDDTRTSDAKKKKLSGEGRKAGSRKLKPKKLDFKENIQPSIAEPTVPQHMPIYDMLSNTISGKTPQSPGPSTSYQASTDLSRLCEANGIKRLIKATTIMRSFATEAVMKRQKSSERSP</sequence>
<feature type="region of interest" description="Disordered" evidence="1">
    <location>
        <begin position="1"/>
        <end position="67"/>
    </location>
</feature>
<reference evidence="2" key="1">
    <citation type="thesis" date="2020" institute="ProQuest LLC" country="789 East Eisenhower Parkway, Ann Arbor, MI, USA">
        <title>Comparative Genomics and Chromosome Evolution.</title>
        <authorList>
            <person name="Mudd A.B."/>
        </authorList>
    </citation>
    <scope>NUCLEOTIDE SEQUENCE</scope>
    <source>
        <strain evidence="2">237g6f4</strain>
        <tissue evidence="2">Blood</tissue>
    </source>
</reference>
<organism evidence="2 3">
    <name type="scientific">Engystomops pustulosus</name>
    <name type="common">Tungara frog</name>
    <name type="synonym">Physalaemus pustulosus</name>
    <dbReference type="NCBI Taxonomy" id="76066"/>
    <lineage>
        <taxon>Eukaryota</taxon>
        <taxon>Metazoa</taxon>
        <taxon>Chordata</taxon>
        <taxon>Craniata</taxon>
        <taxon>Vertebrata</taxon>
        <taxon>Euteleostomi</taxon>
        <taxon>Amphibia</taxon>
        <taxon>Batrachia</taxon>
        <taxon>Anura</taxon>
        <taxon>Neobatrachia</taxon>
        <taxon>Hyloidea</taxon>
        <taxon>Leptodactylidae</taxon>
        <taxon>Leiuperinae</taxon>
        <taxon>Engystomops</taxon>
    </lineage>
</organism>